<reference evidence="5 6" key="1">
    <citation type="submission" date="2017-06" db="EMBL/GenBank/DDBJ databases">
        <title>A platform for efficient transgenesis in Macrostomum lignano, a flatworm model organism for stem cell research.</title>
        <authorList>
            <person name="Berezikov E."/>
        </authorList>
    </citation>
    <scope>NUCLEOTIDE SEQUENCE [LARGE SCALE GENOMIC DNA]</scope>
    <source>
        <strain evidence="5">DV1</strain>
        <tissue evidence="5">Whole organism</tissue>
    </source>
</reference>
<sequence>STTMLQSNSVFLLFLLLLFSTPQQTVASEPDEETPPLAAEPYQQSLLVGSNTTVSCHLSPELATNYSVAELAWYFPNGSQIDNWAWSHANISAVNGTMSAIHLAVEDSGDYVCSVPDRRYNASTTLQVYNMPSYLTQIAVVYAVDGVLLFIFLALGLHSLLLSRRTSISTAPDASAGKFSAAAGRQQQPHQQIRHSRQPSRAVSESAGASTGAAATAGAAADDVDDNEEALSTSLSGLKSHRHHSTLPKPSAADD</sequence>
<dbReference type="PROSITE" id="PS50835">
    <property type="entry name" value="IG_LIKE"/>
    <property type="match status" value="1"/>
</dbReference>
<evidence type="ECO:0000313" key="6">
    <source>
        <dbReference type="Proteomes" id="UP000215902"/>
    </source>
</evidence>
<comment type="caution">
    <text evidence="5">The sequence shown here is derived from an EMBL/GenBank/DDBJ whole genome shotgun (WGS) entry which is preliminary data.</text>
</comment>
<dbReference type="Proteomes" id="UP000215902">
    <property type="component" value="Unassembled WGS sequence"/>
</dbReference>
<evidence type="ECO:0000256" key="1">
    <source>
        <dbReference type="SAM" id="MobiDB-lite"/>
    </source>
</evidence>
<dbReference type="EMBL" id="NIVC01000307">
    <property type="protein sequence ID" value="PAA85708.1"/>
    <property type="molecule type" value="Genomic_DNA"/>
</dbReference>
<evidence type="ECO:0000313" key="5">
    <source>
        <dbReference type="EMBL" id="PAA85708.1"/>
    </source>
</evidence>
<dbReference type="InterPro" id="IPR007110">
    <property type="entry name" value="Ig-like_dom"/>
</dbReference>
<keyword evidence="2" id="KW-0472">Membrane</keyword>
<feature type="non-terminal residue" evidence="5">
    <location>
        <position position="1"/>
    </location>
</feature>
<protein>
    <recommendedName>
        <fullName evidence="4">Ig-like domain-containing protein</fullName>
    </recommendedName>
</protein>
<feature type="compositionally biased region" description="Low complexity" evidence="1">
    <location>
        <begin position="202"/>
        <end position="221"/>
    </location>
</feature>
<dbReference type="AlphaFoldDB" id="A0A267GI16"/>
<dbReference type="InterPro" id="IPR013783">
    <property type="entry name" value="Ig-like_fold"/>
</dbReference>
<keyword evidence="6" id="KW-1185">Reference proteome</keyword>
<organism evidence="5 6">
    <name type="scientific">Macrostomum lignano</name>
    <dbReference type="NCBI Taxonomy" id="282301"/>
    <lineage>
        <taxon>Eukaryota</taxon>
        <taxon>Metazoa</taxon>
        <taxon>Spiralia</taxon>
        <taxon>Lophotrochozoa</taxon>
        <taxon>Platyhelminthes</taxon>
        <taxon>Rhabditophora</taxon>
        <taxon>Macrostomorpha</taxon>
        <taxon>Macrostomida</taxon>
        <taxon>Macrostomidae</taxon>
        <taxon>Macrostomum</taxon>
    </lineage>
</organism>
<keyword evidence="2" id="KW-0812">Transmembrane</keyword>
<feature type="signal peptide" evidence="3">
    <location>
        <begin position="1"/>
        <end position="27"/>
    </location>
</feature>
<feature type="region of interest" description="Disordered" evidence="1">
    <location>
        <begin position="177"/>
        <end position="255"/>
    </location>
</feature>
<evidence type="ECO:0000256" key="2">
    <source>
        <dbReference type="SAM" id="Phobius"/>
    </source>
</evidence>
<keyword evidence="2" id="KW-1133">Transmembrane helix</keyword>
<proteinExistence type="predicted"/>
<name>A0A267GI16_9PLAT</name>
<dbReference type="Gene3D" id="2.60.40.10">
    <property type="entry name" value="Immunoglobulins"/>
    <property type="match status" value="1"/>
</dbReference>
<evidence type="ECO:0000259" key="4">
    <source>
        <dbReference type="PROSITE" id="PS50835"/>
    </source>
</evidence>
<evidence type="ECO:0000256" key="3">
    <source>
        <dbReference type="SAM" id="SignalP"/>
    </source>
</evidence>
<dbReference type="SUPFAM" id="SSF48726">
    <property type="entry name" value="Immunoglobulin"/>
    <property type="match status" value="1"/>
</dbReference>
<feature type="transmembrane region" description="Helical" evidence="2">
    <location>
        <begin position="134"/>
        <end position="157"/>
    </location>
</feature>
<keyword evidence="3" id="KW-0732">Signal</keyword>
<accession>A0A267GI16</accession>
<dbReference type="InterPro" id="IPR036179">
    <property type="entry name" value="Ig-like_dom_sf"/>
</dbReference>
<gene>
    <name evidence="5" type="ORF">BOX15_Mlig006216g1</name>
</gene>
<feature type="domain" description="Ig-like" evidence="4">
    <location>
        <begin position="35"/>
        <end position="129"/>
    </location>
</feature>
<feature type="chain" id="PRO_5012492712" description="Ig-like domain-containing protein" evidence="3">
    <location>
        <begin position="28"/>
        <end position="255"/>
    </location>
</feature>